<evidence type="ECO:0000256" key="1">
    <source>
        <dbReference type="SAM" id="SignalP"/>
    </source>
</evidence>
<organism evidence="2 3">
    <name type="scientific">Tenacibaculum caenipelagi</name>
    <dbReference type="NCBI Taxonomy" id="1325435"/>
    <lineage>
        <taxon>Bacteria</taxon>
        <taxon>Pseudomonadati</taxon>
        <taxon>Bacteroidota</taxon>
        <taxon>Flavobacteriia</taxon>
        <taxon>Flavobacteriales</taxon>
        <taxon>Flavobacteriaceae</taxon>
        <taxon>Tenacibaculum</taxon>
    </lineage>
</organism>
<gene>
    <name evidence="2" type="ORF">DFQ07_1885</name>
</gene>
<reference evidence="2 3" key="1">
    <citation type="submission" date="2019-03" db="EMBL/GenBank/DDBJ databases">
        <title>Genomic Encyclopedia of Type Strains, Phase III (KMG-III): the genomes of soil and plant-associated and newly described type strains.</title>
        <authorList>
            <person name="Whitman W."/>
        </authorList>
    </citation>
    <scope>NUCLEOTIDE SEQUENCE [LARGE SCALE GENOMIC DNA]</scope>
    <source>
        <strain evidence="2 3">CECT 8283</strain>
    </source>
</reference>
<protein>
    <submittedName>
        <fullName evidence="2">Uncharacterized protein</fullName>
    </submittedName>
</protein>
<proteinExistence type="predicted"/>
<evidence type="ECO:0000313" key="2">
    <source>
        <dbReference type="EMBL" id="TDQ25463.1"/>
    </source>
</evidence>
<keyword evidence="1" id="KW-0732">Signal</keyword>
<accession>A0A4R6TBW1</accession>
<sequence length="319" mass="36972">MKIKLVSLLLLVSFSNVIIGQNNDLDNFKKFLPYIIKGLQQPKPEKQLDENTSGVFQKPWEVKKLQDSEIQDIVKKIIDNKRFKVKKDYTGEWKLDFFSKLKNFESIKEIYKSNGALSNTFVQVSEIKILDEANNSAYFINKNKSIKNNESKKLEFNSGQIHTTFPIIKEYSNLNGGIKITLKEYSKINYKAFQKNDTDIEFNLGDIKNIKLLRIDKNKAYFILPKIVDNIEITSTNVKNETHSSQSKSKIPKKVYDFATKDNLTDESINSFIKNLSKQDVYENYQILIYETNGIIDSLYIYLKSNPIDLASKTIEIKL</sequence>
<feature type="chain" id="PRO_5020589270" evidence="1">
    <location>
        <begin position="21"/>
        <end position="319"/>
    </location>
</feature>
<dbReference type="Proteomes" id="UP000295390">
    <property type="component" value="Unassembled WGS sequence"/>
</dbReference>
<name>A0A4R6TBW1_9FLAO</name>
<comment type="caution">
    <text evidence="2">The sequence shown here is derived from an EMBL/GenBank/DDBJ whole genome shotgun (WGS) entry which is preliminary data.</text>
</comment>
<feature type="signal peptide" evidence="1">
    <location>
        <begin position="1"/>
        <end position="20"/>
    </location>
</feature>
<dbReference type="EMBL" id="SNYH01000004">
    <property type="protein sequence ID" value="TDQ25463.1"/>
    <property type="molecule type" value="Genomic_DNA"/>
</dbReference>
<keyword evidence="3" id="KW-1185">Reference proteome</keyword>
<evidence type="ECO:0000313" key="3">
    <source>
        <dbReference type="Proteomes" id="UP000295390"/>
    </source>
</evidence>
<dbReference type="AlphaFoldDB" id="A0A4R6TBW1"/>